<keyword evidence="3" id="KW-1000">Mitochondrion outer membrane</keyword>
<evidence type="ECO:0000256" key="8">
    <source>
        <dbReference type="SAM" id="Phobius"/>
    </source>
</evidence>
<evidence type="ECO:0000256" key="4">
    <source>
        <dbReference type="ARBA" id="ARBA00022927"/>
    </source>
</evidence>
<feature type="compositionally biased region" description="Basic and acidic residues" evidence="7">
    <location>
        <begin position="164"/>
        <end position="173"/>
    </location>
</feature>
<reference evidence="10" key="1">
    <citation type="journal article" date="2023" name="Mol. Phylogenet. Evol.">
        <title>Genome-scale phylogeny and comparative genomics of the fungal order Sordariales.</title>
        <authorList>
            <person name="Hensen N."/>
            <person name="Bonometti L."/>
            <person name="Westerberg I."/>
            <person name="Brannstrom I.O."/>
            <person name="Guillou S."/>
            <person name="Cros-Aarteil S."/>
            <person name="Calhoun S."/>
            <person name="Haridas S."/>
            <person name="Kuo A."/>
            <person name="Mondo S."/>
            <person name="Pangilinan J."/>
            <person name="Riley R."/>
            <person name="LaButti K."/>
            <person name="Andreopoulos B."/>
            <person name="Lipzen A."/>
            <person name="Chen C."/>
            <person name="Yan M."/>
            <person name="Daum C."/>
            <person name="Ng V."/>
            <person name="Clum A."/>
            <person name="Steindorff A."/>
            <person name="Ohm R.A."/>
            <person name="Martin F."/>
            <person name="Silar P."/>
            <person name="Natvig D.O."/>
            <person name="Lalanne C."/>
            <person name="Gautier V."/>
            <person name="Ament-Velasquez S.L."/>
            <person name="Kruys A."/>
            <person name="Hutchinson M.I."/>
            <person name="Powell A.J."/>
            <person name="Barry K."/>
            <person name="Miller A.N."/>
            <person name="Grigoriev I.V."/>
            <person name="Debuchy R."/>
            <person name="Gladieux P."/>
            <person name="Hiltunen Thoren M."/>
            <person name="Johannesson H."/>
        </authorList>
    </citation>
    <scope>NUCLEOTIDE SEQUENCE</scope>
    <source>
        <strain evidence="10">PSN324</strain>
    </source>
</reference>
<dbReference type="PANTHER" id="PTHR12289">
    <property type="entry name" value="METAXIN RELATED"/>
    <property type="match status" value="1"/>
</dbReference>
<dbReference type="Proteomes" id="UP001321749">
    <property type="component" value="Unassembled WGS sequence"/>
</dbReference>
<feature type="domain" description="Mitochondrial outer membrane transport complex Sam37/metaxin N-terminal" evidence="9">
    <location>
        <begin position="21"/>
        <end position="143"/>
    </location>
</feature>
<reference evidence="10" key="2">
    <citation type="submission" date="2023-06" db="EMBL/GenBank/DDBJ databases">
        <authorList>
            <consortium name="Lawrence Berkeley National Laboratory"/>
            <person name="Mondo S.J."/>
            <person name="Hensen N."/>
            <person name="Bonometti L."/>
            <person name="Westerberg I."/>
            <person name="Brannstrom I.O."/>
            <person name="Guillou S."/>
            <person name="Cros-Aarteil S."/>
            <person name="Calhoun S."/>
            <person name="Haridas S."/>
            <person name="Kuo A."/>
            <person name="Pangilinan J."/>
            <person name="Riley R."/>
            <person name="Labutti K."/>
            <person name="Andreopoulos B."/>
            <person name="Lipzen A."/>
            <person name="Chen C."/>
            <person name="Yanf M."/>
            <person name="Daum C."/>
            <person name="Ng V."/>
            <person name="Clum A."/>
            <person name="Steindorff A."/>
            <person name="Ohm R."/>
            <person name="Martin F."/>
            <person name="Silar P."/>
            <person name="Natvig D."/>
            <person name="Lalanne C."/>
            <person name="Gautier V."/>
            <person name="Ament-Velasquez S.L."/>
            <person name="Kruys A."/>
            <person name="Hutchinson M.I."/>
            <person name="Powell A.J."/>
            <person name="Barry K."/>
            <person name="Miller A.N."/>
            <person name="Grigoriev I.V."/>
            <person name="Debuchy R."/>
            <person name="Gladieux P."/>
            <person name="Thoren M.H."/>
            <person name="Johannesson H."/>
        </authorList>
    </citation>
    <scope>NUCLEOTIDE SEQUENCE</scope>
    <source>
        <strain evidence="10">PSN324</strain>
    </source>
</reference>
<evidence type="ECO:0000313" key="10">
    <source>
        <dbReference type="EMBL" id="KAK4456840.1"/>
    </source>
</evidence>
<keyword evidence="11" id="KW-1185">Reference proteome</keyword>
<dbReference type="InterPro" id="IPR050931">
    <property type="entry name" value="Mito_Protein_Transport_Metaxin"/>
</dbReference>
<feature type="transmembrane region" description="Helical" evidence="8">
    <location>
        <begin position="339"/>
        <end position="358"/>
    </location>
</feature>
<dbReference type="GO" id="GO:0001401">
    <property type="term" value="C:SAM complex"/>
    <property type="evidence" value="ECO:0007669"/>
    <property type="project" value="InterPro"/>
</dbReference>
<dbReference type="GO" id="GO:0007005">
    <property type="term" value="P:mitochondrion organization"/>
    <property type="evidence" value="ECO:0007669"/>
    <property type="project" value="TreeGrafter"/>
</dbReference>
<dbReference type="Pfam" id="PF10568">
    <property type="entry name" value="Tom37"/>
    <property type="match status" value="1"/>
</dbReference>
<evidence type="ECO:0000256" key="7">
    <source>
        <dbReference type="SAM" id="MobiDB-lite"/>
    </source>
</evidence>
<evidence type="ECO:0000256" key="6">
    <source>
        <dbReference type="ARBA" id="ARBA00023136"/>
    </source>
</evidence>
<protein>
    <submittedName>
        <fullName evidence="10">Tom37 C-terminal domain-containing protein</fullName>
    </submittedName>
</protein>
<keyword evidence="6 8" id="KW-0472">Membrane</keyword>
<keyword evidence="8" id="KW-1133">Transmembrane helix</keyword>
<evidence type="ECO:0000256" key="2">
    <source>
        <dbReference type="ARBA" id="ARBA00022448"/>
    </source>
</evidence>
<keyword evidence="2" id="KW-0813">Transport</keyword>
<comment type="caution">
    <text evidence="10">The sequence shown here is derived from an EMBL/GenBank/DDBJ whole genome shotgun (WGS) entry which is preliminary data.</text>
</comment>
<keyword evidence="5" id="KW-0496">Mitochondrion</keyword>
<gene>
    <name evidence="10" type="ORF">QBC42DRAFT_280482</name>
</gene>
<dbReference type="AlphaFoldDB" id="A0AAV9H9W5"/>
<evidence type="ECO:0000256" key="5">
    <source>
        <dbReference type="ARBA" id="ARBA00023128"/>
    </source>
</evidence>
<evidence type="ECO:0000259" key="9">
    <source>
        <dbReference type="Pfam" id="PF10568"/>
    </source>
</evidence>
<dbReference type="PANTHER" id="PTHR12289:SF41">
    <property type="entry name" value="FAILED AXON CONNECTIONS-RELATED"/>
    <property type="match status" value="1"/>
</dbReference>
<keyword evidence="4" id="KW-0653">Protein transport</keyword>
<feature type="region of interest" description="Disordered" evidence="7">
    <location>
        <begin position="154"/>
        <end position="174"/>
    </location>
</feature>
<evidence type="ECO:0000256" key="1">
    <source>
        <dbReference type="ARBA" id="ARBA00004294"/>
    </source>
</evidence>
<sequence>MALRLYVWGPAFNLPSIDAESIAAIAYLSQTTSQADYKLIQSSPSAVPTHQLPSLYDPSTSTWSSGYLQILRYLSLHPPPSFHDPSASSPSTTANLHFLLSHCPPLIALSLYVSSTNWSSSTRPAYSRILPLPLPWTEPSSVRAAMTRRAEHLGMSSLDTDAEEEKRQAEEKASNAAGWISVPPALRRTPRDAMVPEFARRIKLEQLARDVLDVVKDMELRENSGLRCLAFGFLSLMMVDEVPRKWLAETVRGVEEYKGLVGFAEGFRREVFEGQEVDLSRDEAAESALGLTVRFLEAVVCEVPWVGGEWRRRAAVRRKRKMLEGRGVKVREEGEEDGLVLAGAGVAALAVGVGIFFYRRLPPFGASVQVWNAPSLTFGSLGAAGAMLGGVFGVVDGAY</sequence>
<comment type="subcellular location">
    <subcellularLocation>
        <location evidence="1">Mitochondrion outer membrane</location>
    </subcellularLocation>
</comment>
<keyword evidence="8" id="KW-0812">Transmembrane</keyword>
<feature type="transmembrane region" description="Helical" evidence="8">
    <location>
        <begin position="370"/>
        <end position="395"/>
    </location>
</feature>
<accession>A0AAV9H9W5</accession>
<dbReference type="InterPro" id="IPR019564">
    <property type="entry name" value="Sam37/metaxin_N"/>
</dbReference>
<name>A0AAV9H9W5_9PEZI</name>
<organism evidence="10 11">
    <name type="scientific">Cladorrhinum samala</name>
    <dbReference type="NCBI Taxonomy" id="585594"/>
    <lineage>
        <taxon>Eukaryota</taxon>
        <taxon>Fungi</taxon>
        <taxon>Dikarya</taxon>
        <taxon>Ascomycota</taxon>
        <taxon>Pezizomycotina</taxon>
        <taxon>Sordariomycetes</taxon>
        <taxon>Sordariomycetidae</taxon>
        <taxon>Sordariales</taxon>
        <taxon>Podosporaceae</taxon>
        <taxon>Cladorrhinum</taxon>
    </lineage>
</organism>
<proteinExistence type="predicted"/>
<dbReference type="GO" id="GO:0015031">
    <property type="term" value="P:protein transport"/>
    <property type="evidence" value="ECO:0007669"/>
    <property type="project" value="UniProtKB-KW"/>
</dbReference>
<evidence type="ECO:0000313" key="11">
    <source>
        <dbReference type="Proteomes" id="UP001321749"/>
    </source>
</evidence>
<dbReference type="EMBL" id="MU865160">
    <property type="protein sequence ID" value="KAK4456840.1"/>
    <property type="molecule type" value="Genomic_DNA"/>
</dbReference>
<evidence type="ECO:0000256" key="3">
    <source>
        <dbReference type="ARBA" id="ARBA00022787"/>
    </source>
</evidence>